<feature type="domain" description="HD/PDEase" evidence="1">
    <location>
        <begin position="21"/>
        <end position="127"/>
    </location>
</feature>
<sequence>MKEKALQFATKAHEGQLRKTTNTPMIEHPIRVAKTLESAGFKEEVVIAGYLHDTVEDTYVEFEDITREFGNEVTRIVAGNTENKDHSWEERKQHTIDHIKTAPLEIKALIVTDKLDNLKSLVEDEQRLGNDIWKSFKRGKEKQKWYFESVAVNMFEGLQTDEIPSFFYEYEQLVKDFF</sequence>
<dbReference type="Pfam" id="PF13328">
    <property type="entry name" value="HD_4"/>
    <property type="match status" value="1"/>
</dbReference>
<dbReference type="CDD" id="cd00077">
    <property type="entry name" value="HDc"/>
    <property type="match status" value="1"/>
</dbReference>
<protein>
    <submittedName>
        <fullName evidence="2">HD domain-containing protein</fullName>
    </submittedName>
</protein>
<comment type="caution">
    <text evidence="2">The sequence shown here is derived from an EMBL/GenBank/DDBJ whole genome shotgun (WGS) entry which is preliminary data.</text>
</comment>
<reference evidence="2 3" key="1">
    <citation type="submission" date="2023-11" db="EMBL/GenBank/DDBJ databases">
        <title>Bacillus jintuensis, isolated from a mudflat on the Beibu Gulf coast.</title>
        <authorList>
            <person name="Li M."/>
        </authorList>
    </citation>
    <scope>NUCLEOTIDE SEQUENCE [LARGE SCALE GENOMIC DNA]</scope>
    <source>
        <strain evidence="2 3">31A1R</strain>
    </source>
</reference>
<proteinExistence type="predicted"/>
<dbReference type="PANTHER" id="PTHR46246:SF1">
    <property type="entry name" value="GUANOSINE-3',5'-BIS(DIPHOSPHATE) 3'-PYROPHOSPHOHYDROLASE MESH1"/>
    <property type="match status" value="1"/>
</dbReference>
<dbReference type="Proteomes" id="UP001290455">
    <property type="component" value="Unassembled WGS sequence"/>
</dbReference>
<keyword evidence="3" id="KW-1185">Reference proteome</keyword>
<name>A0ABU5J1I8_9BACI</name>
<evidence type="ECO:0000313" key="3">
    <source>
        <dbReference type="Proteomes" id="UP001290455"/>
    </source>
</evidence>
<dbReference type="SUPFAM" id="SSF109604">
    <property type="entry name" value="HD-domain/PDEase-like"/>
    <property type="match status" value="1"/>
</dbReference>
<dbReference type="PANTHER" id="PTHR46246">
    <property type="entry name" value="GUANOSINE-3',5'-BIS(DIPHOSPHATE) 3'-PYROPHOSPHOHYDROLASE MESH1"/>
    <property type="match status" value="1"/>
</dbReference>
<evidence type="ECO:0000259" key="1">
    <source>
        <dbReference type="SMART" id="SM00471"/>
    </source>
</evidence>
<dbReference type="EMBL" id="JAXOFX010000012">
    <property type="protein sequence ID" value="MDZ5473285.1"/>
    <property type="molecule type" value="Genomic_DNA"/>
</dbReference>
<dbReference type="RefSeq" id="WP_322447582.1">
    <property type="nucleotide sequence ID" value="NZ_JAXOFX010000012.1"/>
</dbReference>
<gene>
    <name evidence="2" type="ORF">SM124_16325</name>
</gene>
<dbReference type="InterPro" id="IPR052194">
    <property type="entry name" value="MESH1"/>
</dbReference>
<organism evidence="2 3">
    <name type="scientific">Robertmurraya mangrovi</name>
    <dbReference type="NCBI Taxonomy" id="3098077"/>
    <lineage>
        <taxon>Bacteria</taxon>
        <taxon>Bacillati</taxon>
        <taxon>Bacillota</taxon>
        <taxon>Bacilli</taxon>
        <taxon>Bacillales</taxon>
        <taxon>Bacillaceae</taxon>
        <taxon>Robertmurraya</taxon>
    </lineage>
</organism>
<dbReference type="SMART" id="SM00471">
    <property type="entry name" value="HDc"/>
    <property type="match status" value="1"/>
</dbReference>
<dbReference type="Gene3D" id="1.10.3210.10">
    <property type="entry name" value="Hypothetical protein af1432"/>
    <property type="match status" value="1"/>
</dbReference>
<dbReference type="InterPro" id="IPR003607">
    <property type="entry name" value="HD/PDEase_dom"/>
</dbReference>
<evidence type="ECO:0000313" key="2">
    <source>
        <dbReference type="EMBL" id="MDZ5473285.1"/>
    </source>
</evidence>
<accession>A0ABU5J1I8</accession>